<keyword evidence="3" id="KW-1185">Reference proteome</keyword>
<dbReference type="Proteomes" id="UP001596087">
    <property type="component" value="Unassembled WGS sequence"/>
</dbReference>
<proteinExistence type="predicted"/>
<dbReference type="RefSeq" id="WP_378593859.1">
    <property type="nucleotide sequence ID" value="NZ_JBHSKD010000029.1"/>
</dbReference>
<protein>
    <submittedName>
        <fullName evidence="2">Uncharacterized protein</fullName>
    </submittedName>
</protein>
<feature type="signal peptide" evidence="1">
    <location>
        <begin position="1"/>
        <end position="32"/>
    </location>
</feature>
<accession>A0ABW0BRC2</accession>
<sequence>MRRLQPSTLIPTTLLALATASAVLAPLTAAEAAPEHASVSTGPTGVVVNTSWTMRGEDGDYILGGQTRRYAADDGITATGTEAGVHLNVPGAPWDLFLTPADGDVLEAGRTYTDDASLADVTVPSLDLYGEGRGCSASTGRFTINEIAVTGSNLTAFSATFEHHCEGARAAAYGSVAWQATAPAAPVQPLVSIRTDKKHTGYGKRLVVTARVSNDSPVRTLSVFGTPYGQKRVLITRDQVDSDGVLRFSTRLARRTALSVVFDGGDQFQDKRDSTTVTVSAGLASKMFGKFHRSGKYAVYGPKHPAVMASAVAPNHRGDCLRFRLQFKVNGVWGYDSVVRCARLSKKSVAGVKLPYDRRLVGIPFRLRAEWLGDKSNTAANGPWKLARFSGSARVAARPLADFGAWRPELVAR</sequence>
<evidence type="ECO:0000256" key="1">
    <source>
        <dbReference type="SAM" id="SignalP"/>
    </source>
</evidence>
<gene>
    <name evidence="2" type="ORF">ACFPGP_23070</name>
</gene>
<dbReference type="EMBL" id="JBHSKD010000029">
    <property type="protein sequence ID" value="MFC5179573.1"/>
    <property type="molecule type" value="Genomic_DNA"/>
</dbReference>
<evidence type="ECO:0000313" key="2">
    <source>
        <dbReference type="EMBL" id="MFC5179573.1"/>
    </source>
</evidence>
<reference evidence="3" key="1">
    <citation type="journal article" date="2019" name="Int. J. Syst. Evol. Microbiol.">
        <title>The Global Catalogue of Microorganisms (GCM) 10K type strain sequencing project: providing services to taxonomists for standard genome sequencing and annotation.</title>
        <authorList>
            <consortium name="The Broad Institute Genomics Platform"/>
            <consortium name="The Broad Institute Genome Sequencing Center for Infectious Disease"/>
            <person name="Wu L."/>
            <person name="Ma J."/>
        </authorList>
    </citation>
    <scope>NUCLEOTIDE SEQUENCE [LARGE SCALE GENOMIC DNA]</scope>
    <source>
        <strain evidence="3">DFY41</strain>
    </source>
</reference>
<feature type="chain" id="PRO_5046674444" evidence="1">
    <location>
        <begin position="33"/>
        <end position="413"/>
    </location>
</feature>
<name>A0ABW0BRC2_9ACTN</name>
<comment type="caution">
    <text evidence="2">The sequence shown here is derived from an EMBL/GenBank/DDBJ whole genome shotgun (WGS) entry which is preliminary data.</text>
</comment>
<organism evidence="2 3">
    <name type="scientific">Nocardioides taihuensis</name>
    <dbReference type="NCBI Taxonomy" id="1835606"/>
    <lineage>
        <taxon>Bacteria</taxon>
        <taxon>Bacillati</taxon>
        <taxon>Actinomycetota</taxon>
        <taxon>Actinomycetes</taxon>
        <taxon>Propionibacteriales</taxon>
        <taxon>Nocardioidaceae</taxon>
        <taxon>Nocardioides</taxon>
    </lineage>
</organism>
<evidence type="ECO:0000313" key="3">
    <source>
        <dbReference type="Proteomes" id="UP001596087"/>
    </source>
</evidence>
<keyword evidence="1" id="KW-0732">Signal</keyword>